<evidence type="ECO:0000256" key="1">
    <source>
        <dbReference type="SAM" id="Coils"/>
    </source>
</evidence>
<evidence type="ECO:0000259" key="2">
    <source>
        <dbReference type="Pfam" id="PF12777"/>
    </source>
</evidence>
<dbReference type="Pfam" id="PF12781">
    <property type="entry name" value="AAA_9"/>
    <property type="match status" value="1"/>
</dbReference>
<keyword evidence="1" id="KW-0175">Coiled coil</keyword>
<feature type="non-terminal residue" evidence="4">
    <location>
        <position position="217"/>
    </location>
</feature>
<dbReference type="Gene3D" id="1.20.920.20">
    <property type="match status" value="1"/>
</dbReference>
<proteinExistence type="predicted"/>
<dbReference type="GO" id="GO:0030286">
    <property type="term" value="C:dynein complex"/>
    <property type="evidence" value="ECO:0007669"/>
    <property type="project" value="InterPro"/>
</dbReference>
<reference evidence="4" key="1">
    <citation type="submission" date="2020-11" db="EMBL/GenBank/DDBJ databases">
        <authorList>
            <person name="Tran Van P."/>
        </authorList>
    </citation>
    <scope>NUCLEOTIDE SEQUENCE</scope>
</reference>
<dbReference type="InterPro" id="IPR027417">
    <property type="entry name" value="P-loop_NTPase"/>
</dbReference>
<dbReference type="Pfam" id="PF12777">
    <property type="entry name" value="MT"/>
    <property type="match status" value="1"/>
</dbReference>
<dbReference type="EMBL" id="CAJPEV010017917">
    <property type="protein sequence ID" value="CAG0907579.1"/>
    <property type="molecule type" value="Genomic_DNA"/>
</dbReference>
<evidence type="ECO:0000313" key="4">
    <source>
        <dbReference type="EMBL" id="CAD7255123.1"/>
    </source>
</evidence>
<evidence type="ECO:0000313" key="5">
    <source>
        <dbReference type="Proteomes" id="UP000677054"/>
    </source>
</evidence>
<dbReference type="PANTHER" id="PTHR22878:SF70">
    <property type="entry name" value="DYNEIN HEAVY CHAIN 2, AXONEMAL"/>
    <property type="match status" value="1"/>
</dbReference>
<dbReference type="Gene3D" id="3.40.50.300">
    <property type="entry name" value="P-loop containing nucleotide triphosphate hydrolases"/>
    <property type="match status" value="1"/>
</dbReference>
<feature type="non-terminal residue" evidence="4">
    <location>
        <position position="1"/>
    </location>
</feature>
<organism evidence="4">
    <name type="scientific">Darwinula stevensoni</name>
    <dbReference type="NCBI Taxonomy" id="69355"/>
    <lineage>
        <taxon>Eukaryota</taxon>
        <taxon>Metazoa</taxon>
        <taxon>Ecdysozoa</taxon>
        <taxon>Arthropoda</taxon>
        <taxon>Crustacea</taxon>
        <taxon>Oligostraca</taxon>
        <taxon>Ostracoda</taxon>
        <taxon>Podocopa</taxon>
        <taxon>Podocopida</taxon>
        <taxon>Darwinulocopina</taxon>
        <taxon>Darwinuloidea</taxon>
        <taxon>Darwinulidae</taxon>
        <taxon>Darwinula</taxon>
    </lineage>
</organism>
<feature type="domain" description="Dynein heavy chain coiled coil stalk" evidence="2">
    <location>
        <begin position="19"/>
        <end position="91"/>
    </location>
</feature>
<feature type="coiled-coil region" evidence="1">
    <location>
        <begin position="3"/>
        <end position="37"/>
    </location>
</feature>
<dbReference type="GO" id="GO:0051959">
    <property type="term" value="F:dynein light intermediate chain binding"/>
    <property type="evidence" value="ECO:0007669"/>
    <property type="project" value="InterPro"/>
</dbReference>
<dbReference type="PANTHER" id="PTHR22878">
    <property type="entry name" value="DYNEIN HEAVY CHAIN 6, AXONEMAL-LIKE-RELATED"/>
    <property type="match status" value="1"/>
</dbReference>
<name>A0A7R9FU79_9CRUS</name>
<dbReference type="GO" id="GO:0045505">
    <property type="term" value="F:dynein intermediate chain binding"/>
    <property type="evidence" value="ECO:0007669"/>
    <property type="project" value="InterPro"/>
</dbReference>
<dbReference type="OrthoDB" id="5593012at2759"/>
<dbReference type="InterPro" id="IPR035706">
    <property type="entry name" value="AAA_9"/>
</dbReference>
<dbReference type="InterPro" id="IPR026983">
    <property type="entry name" value="DHC"/>
</dbReference>
<gene>
    <name evidence="4" type="ORF">DSTB1V02_LOCUS14868</name>
</gene>
<dbReference type="AlphaFoldDB" id="A0A7R9FU79"/>
<dbReference type="InterPro" id="IPR024743">
    <property type="entry name" value="Dynein_HC_stalk"/>
</dbReference>
<protein>
    <recommendedName>
        <fullName evidence="6">Dynein axonemal heavy chain 3</fullName>
    </recommendedName>
</protein>
<accession>A0A7R9FU79</accession>
<keyword evidence="5" id="KW-1185">Reference proteome</keyword>
<evidence type="ECO:0008006" key="6">
    <source>
        <dbReference type="Google" id="ProtNLM"/>
    </source>
</evidence>
<feature type="domain" description="Dynein heavy chain ATP-binding dynein motor region" evidence="3">
    <location>
        <begin position="119"/>
        <end position="216"/>
    </location>
</feature>
<dbReference type="GO" id="GO:0007018">
    <property type="term" value="P:microtubule-based movement"/>
    <property type="evidence" value="ECO:0007669"/>
    <property type="project" value="InterPro"/>
</dbReference>
<sequence length="217" mass="24528">DKLQALNDEFATNIRRKKELEDELFLCSQKLDRAEKLIEGLGGEKERWSRAAHALGEKYDNIMGDVLMAAAVVAYLGPFTADFRQSCLEEWVRRCEQVGVACSNPFHLSSTLGDAVKTRAWHLAGLPVDVFSVDNAIIVTHARRWPLMIDPQGQANKWIRNLEKDNGLSVIKLTDPNYLRILENALQFGRPILLENIGEELDPILETVLIRQTFKSA</sequence>
<dbReference type="Proteomes" id="UP000677054">
    <property type="component" value="Unassembled WGS sequence"/>
</dbReference>
<dbReference type="EMBL" id="LR917435">
    <property type="protein sequence ID" value="CAD7255123.1"/>
    <property type="molecule type" value="Genomic_DNA"/>
</dbReference>
<evidence type="ECO:0000259" key="3">
    <source>
        <dbReference type="Pfam" id="PF12781"/>
    </source>
</evidence>